<dbReference type="OrthoDB" id="5470981at2"/>
<dbReference type="RefSeq" id="WP_092116583.1">
    <property type="nucleotide sequence ID" value="NZ_FMXO01000002.1"/>
</dbReference>
<keyword evidence="2" id="KW-1185">Reference proteome</keyword>
<protein>
    <recommendedName>
        <fullName evidence="3">Lipoprotein</fullName>
    </recommendedName>
</protein>
<proteinExistence type="predicted"/>
<accession>A0A1G6AH43</accession>
<evidence type="ECO:0000313" key="1">
    <source>
        <dbReference type="EMBL" id="SDB07737.1"/>
    </source>
</evidence>
<organism evidence="1 2">
    <name type="scientific">Desulfonatronum thiosulfatophilum</name>
    <dbReference type="NCBI Taxonomy" id="617002"/>
    <lineage>
        <taxon>Bacteria</taxon>
        <taxon>Pseudomonadati</taxon>
        <taxon>Thermodesulfobacteriota</taxon>
        <taxon>Desulfovibrionia</taxon>
        <taxon>Desulfovibrionales</taxon>
        <taxon>Desulfonatronaceae</taxon>
        <taxon>Desulfonatronum</taxon>
    </lineage>
</organism>
<evidence type="ECO:0000313" key="2">
    <source>
        <dbReference type="Proteomes" id="UP000198771"/>
    </source>
</evidence>
<dbReference type="STRING" id="617002.SAMN05660653_00331"/>
<evidence type="ECO:0008006" key="3">
    <source>
        <dbReference type="Google" id="ProtNLM"/>
    </source>
</evidence>
<reference evidence="1 2" key="1">
    <citation type="submission" date="2016-10" db="EMBL/GenBank/DDBJ databases">
        <authorList>
            <person name="de Groot N.N."/>
        </authorList>
    </citation>
    <scope>NUCLEOTIDE SEQUENCE [LARGE SCALE GENOMIC DNA]</scope>
    <source>
        <strain evidence="1 2">ASO4-2</strain>
    </source>
</reference>
<dbReference type="EMBL" id="FMXO01000002">
    <property type="protein sequence ID" value="SDB07737.1"/>
    <property type="molecule type" value="Genomic_DNA"/>
</dbReference>
<dbReference type="AlphaFoldDB" id="A0A1G6AH43"/>
<dbReference type="PROSITE" id="PS51257">
    <property type="entry name" value="PROKAR_LIPOPROTEIN"/>
    <property type="match status" value="1"/>
</dbReference>
<gene>
    <name evidence="1" type="ORF">SAMN05660653_00331</name>
</gene>
<dbReference type="Proteomes" id="UP000198771">
    <property type="component" value="Unassembled WGS sequence"/>
</dbReference>
<sequence length="147" mass="16572">MMFRLNRVWLLLFALVILGVIGAGCGKKGWPVPQVDEDRFHWGEIQHQRQDACLDVRALVHGASKKLGFVHLEWMQLESNEDCPGCPFQPTGRILLGDGSSEFKRQNGVIRILLCEWEPSASYQWRLVGMNVHGGLGSVESPVQFSR</sequence>
<name>A0A1G6AH43_9BACT</name>